<dbReference type="NCBIfam" id="NF038013">
    <property type="entry name" value="AceTr_1"/>
    <property type="match status" value="1"/>
</dbReference>
<dbReference type="EMBL" id="JAACJP010000010">
    <property type="protein sequence ID" value="KAF5381626.1"/>
    <property type="molecule type" value="Genomic_DNA"/>
</dbReference>
<feature type="transmembrane region" description="Helical" evidence="6">
    <location>
        <begin position="70"/>
        <end position="89"/>
    </location>
</feature>
<comment type="caution">
    <text evidence="7">The sequence shown here is derived from an EMBL/GenBank/DDBJ whole genome shotgun (WGS) entry which is preliminary data.</text>
</comment>
<dbReference type="AlphaFoldDB" id="A0A8H5HEG3"/>
<protein>
    <recommendedName>
        <fullName evidence="9">GPR1/FUN34/yaaH family-domain-containing protein</fullName>
    </recommendedName>
</protein>
<proteinExistence type="inferred from homology"/>
<dbReference type="InterPro" id="IPR051633">
    <property type="entry name" value="AceTr"/>
</dbReference>
<evidence type="ECO:0000313" key="8">
    <source>
        <dbReference type="Proteomes" id="UP000565441"/>
    </source>
</evidence>
<keyword evidence="3 6" id="KW-0812">Transmembrane</keyword>
<keyword evidence="5 6" id="KW-0472">Membrane</keyword>
<dbReference type="PANTHER" id="PTHR31123:SF1">
    <property type="entry name" value="ACCUMULATION OF DYADS PROTEIN 2-RELATED"/>
    <property type="match status" value="1"/>
</dbReference>
<evidence type="ECO:0008006" key="9">
    <source>
        <dbReference type="Google" id="ProtNLM"/>
    </source>
</evidence>
<evidence type="ECO:0000256" key="5">
    <source>
        <dbReference type="ARBA" id="ARBA00023136"/>
    </source>
</evidence>
<evidence type="ECO:0000256" key="4">
    <source>
        <dbReference type="ARBA" id="ARBA00022989"/>
    </source>
</evidence>
<dbReference type="PANTHER" id="PTHR31123">
    <property type="entry name" value="ACCUMULATION OF DYADS PROTEIN 2-RELATED"/>
    <property type="match status" value="1"/>
</dbReference>
<keyword evidence="8" id="KW-1185">Reference proteome</keyword>
<dbReference type="Pfam" id="PF01184">
    <property type="entry name" value="Gpr1_Fun34_YaaH"/>
    <property type="match status" value="2"/>
</dbReference>
<sequence length="268" mass="28857">MTKHDIEKSSVEAVPPQQAYGYTNGSSAPRAPRPTTIGNPGTLGLFSFASTTFILSMFNISTRSITHPNVVVGMAIFCGGLVQLLAGMWEFPRGNVFGATENLRKARDKFRGALRQTRFMDDHGCRCAKVFPSARPSIPFSSYGAFWMSYATILIPGSGILAAFDKKSELQSALGIYLVCWCMVTFFLGFASLGKHVGFILLFGFLGVTYACLAAGEFKAHAGATKAGGVLGVITAFIAYYIGLAELLASEQHPVIRLPLGLIHPKQD</sequence>
<feature type="transmembrane region" description="Helical" evidence="6">
    <location>
        <begin position="199"/>
        <end position="218"/>
    </location>
</feature>
<evidence type="ECO:0000313" key="7">
    <source>
        <dbReference type="EMBL" id="KAF5381626.1"/>
    </source>
</evidence>
<keyword evidence="4 6" id="KW-1133">Transmembrane helix</keyword>
<comment type="similarity">
    <text evidence="2">Belongs to the acetate uptake transporter (AceTr) (TC 2.A.96) family.</text>
</comment>
<organism evidence="7 8">
    <name type="scientific">Tricholomella constricta</name>
    <dbReference type="NCBI Taxonomy" id="117010"/>
    <lineage>
        <taxon>Eukaryota</taxon>
        <taxon>Fungi</taxon>
        <taxon>Dikarya</taxon>
        <taxon>Basidiomycota</taxon>
        <taxon>Agaricomycotina</taxon>
        <taxon>Agaricomycetes</taxon>
        <taxon>Agaricomycetidae</taxon>
        <taxon>Agaricales</taxon>
        <taxon>Tricholomatineae</taxon>
        <taxon>Lyophyllaceae</taxon>
        <taxon>Tricholomella</taxon>
    </lineage>
</organism>
<evidence type="ECO:0000256" key="2">
    <source>
        <dbReference type="ARBA" id="ARBA00005587"/>
    </source>
</evidence>
<dbReference type="GO" id="GO:0015123">
    <property type="term" value="F:acetate transmembrane transporter activity"/>
    <property type="evidence" value="ECO:0007669"/>
    <property type="project" value="TreeGrafter"/>
</dbReference>
<dbReference type="GO" id="GO:0005886">
    <property type="term" value="C:plasma membrane"/>
    <property type="evidence" value="ECO:0007669"/>
    <property type="project" value="TreeGrafter"/>
</dbReference>
<dbReference type="InterPro" id="IPR000791">
    <property type="entry name" value="Gpr1/Fun34/SatP-like"/>
</dbReference>
<evidence type="ECO:0000256" key="6">
    <source>
        <dbReference type="SAM" id="Phobius"/>
    </source>
</evidence>
<dbReference type="Proteomes" id="UP000565441">
    <property type="component" value="Unassembled WGS sequence"/>
</dbReference>
<accession>A0A8H5HEG3</accession>
<evidence type="ECO:0000256" key="1">
    <source>
        <dbReference type="ARBA" id="ARBA00004141"/>
    </source>
</evidence>
<name>A0A8H5HEG3_9AGAR</name>
<evidence type="ECO:0000256" key="3">
    <source>
        <dbReference type="ARBA" id="ARBA00022692"/>
    </source>
</evidence>
<comment type="subcellular location">
    <subcellularLocation>
        <location evidence="1">Membrane</location>
        <topology evidence="1">Multi-pass membrane protein</topology>
    </subcellularLocation>
</comment>
<gene>
    <name evidence="7" type="ORF">D9615_005639</name>
</gene>
<feature type="transmembrane region" description="Helical" evidence="6">
    <location>
        <begin position="145"/>
        <end position="164"/>
    </location>
</feature>
<dbReference type="OrthoDB" id="3648309at2759"/>
<feature type="transmembrane region" description="Helical" evidence="6">
    <location>
        <begin position="37"/>
        <end position="58"/>
    </location>
</feature>
<feature type="transmembrane region" description="Helical" evidence="6">
    <location>
        <begin position="176"/>
        <end position="193"/>
    </location>
</feature>
<feature type="transmembrane region" description="Helical" evidence="6">
    <location>
        <begin position="230"/>
        <end position="249"/>
    </location>
</feature>
<reference evidence="7 8" key="1">
    <citation type="journal article" date="2020" name="ISME J.">
        <title>Uncovering the hidden diversity of litter-decomposition mechanisms in mushroom-forming fungi.</title>
        <authorList>
            <person name="Floudas D."/>
            <person name="Bentzer J."/>
            <person name="Ahren D."/>
            <person name="Johansson T."/>
            <person name="Persson P."/>
            <person name="Tunlid A."/>
        </authorList>
    </citation>
    <scope>NUCLEOTIDE SEQUENCE [LARGE SCALE GENOMIC DNA]</scope>
    <source>
        <strain evidence="7 8">CBS 661.87</strain>
    </source>
</reference>